<feature type="domain" description="Major facilitator superfamily (MFS) profile" evidence="9">
    <location>
        <begin position="1"/>
        <end position="185"/>
    </location>
</feature>
<evidence type="ECO:0000313" key="10">
    <source>
        <dbReference type="EMBL" id="WNZ21416.1"/>
    </source>
</evidence>
<dbReference type="SUPFAM" id="SSF103473">
    <property type="entry name" value="MFS general substrate transporter"/>
    <property type="match status" value="1"/>
</dbReference>
<feature type="compositionally biased region" description="Low complexity" evidence="7">
    <location>
        <begin position="438"/>
        <end position="452"/>
    </location>
</feature>
<dbReference type="RefSeq" id="WP_316432641.1">
    <property type="nucleotide sequence ID" value="NZ_CP053586.1"/>
</dbReference>
<dbReference type="PROSITE" id="PS50850">
    <property type="entry name" value="MFS"/>
    <property type="match status" value="1"/>
</dbReference>
<gene>
    <name evidence="10" type="ORF">HJG54_00070</name>
</gene>
<dbReference type="AlphaFoldDB" id="A0AA96WHJ8"/>
<protein>
    <submittedName>
        <fullName evidence="10">MFS transporter</fullName>
    </submittedName>
</protein>
<evidence type="ECO:0000256" key="6">
    <source>
        <dbReference type="ARBA" id="ARBA00023136"/>
    </source>
</evidence>
<evidence type="ECO:0000259" key="9">
    <source>
        <dbReference type="PROSITE" id="PS50850"/>
    </source>
</evidence>
<dbReference type="PANTHER" id="PTHR43266:SF2">
    <property type="entry name" value="MAJOR FACILITATOR SUPERFAMILY (MFS) PROFILE DOMAIN-CONTAINING PROTEIN"/>
    <property type="match status" value="1"/>
</dbReference>
<dbReference type="InterPro" id="IPR020846">
    <property type="entry name" value="MFS_dom"/>
</dbReference>
<feature type="transmembrane region" description="Helical" evidence="8">
    <location>
        <begin position="311"/>
        <end position="334"/>
    </location>
</feature>
<keyword evidence="6 8" id="KW-0472">Membrane</keyword>
<evidence type="ECO:0000256" key="4">
    <source>
        <dbReference type="ARBA" id="ARBA00022692"/>
    </source>
</evidence>
<accession>A0AA96WHJ8</accession>
<keyword evidence="5 8" id="KW-1133">Transmembrane helix</keyword>
<dbReference type="InterPro" id="IPR036259">
    <property type="entry name" value="MFS_trans_sf"/>
</dbReference>
<feature type="transmembrane region" description="Helical" evidence="8">
    <location>
        <begin position="69"/>
        <end position="90"/>
    </location>
</feature>
<dbReference type="Gene3D" id="1.20.1250.20">
    <property type="entry name" value="MFS general substrate transporter like domains"/>
    <property type="match status" value="1"/>
</dbReference>
<keyword evidence="3" id="KW-1003">Cell membrane</keyword>
<keyword evidence="2" id="KW-0813">Transport</keyword>
<feature type="transmembrane region" description="Helical" evidence="8">
    <location>
        <begin position="400"/>
        <end position="420"/>
    </location>
</feature>
<dbReference type="PANTHER" id="PTHR43266">
    <property type="entry name" value="MACROLIDE-EFFLUX PROTEIN"/>
    <property type="match status" value="1"/>
</dbReference>
<feature type="transmembrane region" description="Helical" evidence="8">
    <location>
        <begin position="164"/>
        <end position="183"/>
    </location>
</feature>
<dbReference type="CDD" id="cd06173">
    <property type="entry name" value="MFS_MefA_like"/>
    <property type="match status" value="1"/>
</dbReference>
<dbReference type="EMBL" id="CP053586">
    <property type="protein sequence ID" value="WNZ21416.1"/>
    <property type="molecule type" value="Genomic_DNA"/>
</dbReference>
<feature type="transmembrane region" description="Helical" evidence="8">
    <location>
        <begin position="216"/>
        <end position="235"/>
    </location>
</feature>
<reference evidence="10" key="1">
    <citation type="submission" date="2020-05" db="EMBL/GenBank/DDBJ databases">
        <authorList>
            <person name="Zhu T."/>
            <person name="Keshari N."/>
            <person name="Lu X."/>
        </authorList>
    </citation>
    <scope>NUCLEOTIDE SEQUENCE</scope>
    <source>
        <strain evidence="10">NK1-12</strain>
    </source>
</reference>
<keyword evidence="4 8" id="KW-0812">Transmembrane</keyword>
<feature type="region of interest" description="Disordered" evidence="7">
    <location>
        <begin position="437"/>
        <end position="461"/>
    </location>
</feature>
<dbReference type="InterPro" id="IPR011701">
    <property type="entry name" value="MFS"/>
</dbReference>
<comment type="subcellular location">
    <subcellularLocation>
        <location evidence="1">Cell membrane</location>
        <topology evidence="1">Multi-pass membrane protein</topology>
    </subcellularLocation>
</comment>
<feature type="transmembrane region" description="Helical" evidence="8">
    <location>
        <begin position="136"/>
        <end position="158"/>
    </location>
</feature>
<feature type="transmembrane region" description="Helical" evidence="8">
    <location>
        <begin position="255"/>
        <end position="279"/>
    </location>
</feature>
<feature type="transmembrane region" description="Helical" evidence="8">
    <location>
        <begin position="7"/>
        <end position="30"/>
    </location>
</feature>
<feature type="transmembrane region" description="Helical" evidence="8">
    <location>
        <begin position="36"/>
        <end position="57"/>
    </location>
</feature>
<evidence type="ECO:0000256" key="5">
    <source>
        <dbReference type="ARBA" id="ARBA00022989"/>
    </source>
</evidence>
<evidence type="ECO:0000256" key="3">
    <source>
        <dbReference type="ARBA" id="ARBA00022475"/>
    </source>
</evidence>
<dbReference type="GO" id="GO:0022857">
    <property type="term" value="F:transmembrane transporter activity"/>
    <property type="evidence" value="ECO:0007669"/>
    <property type="project" value="InterPro"/>
</dbReference>
<evidence type="ECO:0000256" key="7">
    <source>
        <dbReference type="SAM" id="MobiDB-lite"/>
    </source>
</evidence>
<evidence type="ECO:0000256" key="8">
    <source>
        <dbReference type="SAM" id="Phobius"/>
    </source>
</evidence>
<feature type="transmembrane region" description="Helical" evidence="8">
    <location>
        <begin position="96"/>
        <end position="124"/>
    </location>
</feature>
<sequence length="461" mass="49443">MRNFTILWFGQLVSTIGSYMTVFALLIWVWQQTESATTLALVTFFSQLPRIFITPIAGIIVDRFHRKRLILLGDGIALLSTLAIGLLYLTGVLQIWHLYIVVALYGCFGQLQTLAYSASIAMLVPKAQYTRAESMIAMVGYSGAVFSPILAGSLYPLIGITGIIAIDLISFIAGLITLILTPIPQPISEPNSKPSSDKSGINPFTWQTLTFGFRYIAAKPALTAMVVAFTLFAIPGDIGKALYNPMILARSGGDARVLGFVTTAAGVGGVIGAILFSIWGGFPRRIHGMLLGFAATGLCKIILGLGRTPLIWATAHFCATLPIPMFYSSSNAIWYAKVPPSLQGRVLAADQMIGLIVGTLAPLLAGPLADRVFEPAMQPDGWLAPLFAPLFGTGSGSGMALLYTLTALWMLLVGLGGYGFRTLRQVETLLPDHDVADQDASNQNASNQNISNPDQSLFHTP</sequence>
<feature type="transmembrane region" description="Helical" evidence="8">
    <location>
        <begin position="346"/>
        <end position="365"/>
    </location>
</feature>
<dbReference type="GO" id="GO:0005886">
    <property type="term" value="C:plasma membrane"/>
    <property type="evidence" value="ECO:0007669"/>
    <property type="project" value="UniProtKB-SubCell"/>
</dbReference>
<feature type="transmembrane region" description="Helical" evidence="8">
    <location>
        <begin position="286"/>
        <end position="305"/>
    </location>
</feature>
<organism evidence="10">
    <name type="scientific">Leptolyngbya sp. NK1-12</name>
    <dbReference type="NCBI Taxonomy" id="2547451"/>
    <lineage>
        <taxon>Bacteria</taxon>
        <taxon>Bacillati</taxon>
        <taxon>Cyanobacteriota</taxon>
        <taxon>Cyanophyceae</taxon>
        <taxon>Leptolyngbyales</taxon>
        <taxon>Leptolyngbyaceae</taxon>
        <taxon>Leptolyngbya group</taxon>
        <taxon>Leptolyngbya</taxon>
    </lineage>
</organism>
<name>A0AA96WHJ8_9CYAN</name>
<evidence type="ECO:0000256" key="2">
    <source>
        <dbReference type="ARBA" id="ARBA00022448"/>
    </source>
</evidence>
<proteinExistence type="predicted"/>
<dbReference type="Pfam" id="PF07690">
    <property type="entry name" value="MFS_1"/>
    <property type="match status" value="1"/>
</dbReference>
<evidence type="ECO:0000256" key="1">
    <source>
        <dbReference type="ARBA" id="ARBA00004651"/>
    </source>
</evidence>